<protein>
    <submittedName>
        <fullName evidence="1">Uncharacterized protein</fullName>
    </submittedName>
</protein>
<gene>
    <name evidence="1" type="ORF">THAOC_12842</name>
</gene>
<comment type="caution">
    <text evidence="1">The sequence shown here is derived from an EMBL/GenBank/DDBJ whole genome shotgun (WGS) entry which is preliminary data.</text>
</comment>
<dbReference type="Proteomes" id="UP000266841">
    <property type="component" value="Unassembled WGS sequence"/>
</dbReference>
<reference evidence="1 2" key="1">
    <citation type="journal article" date="2012" name="Genome Biol.">
        <title>Genome and low-iron response of an oceanic diatom adapted to chronic iron limitation.</title>
        <authorList>
            <person name="Lommer M."/>
            <person name="Specht M."/>
            <person name="Roy A.S."/>
            <person name="Kraemer L."/>
            <person name="Andreson R."/>
            <person name="Gutowska M.A."/>
            <person name="Wolf J."/>
            <person name="Bergner S.V."/>
            <person name="Schilhabel M.B."/>
            <person name="Klostermeier U.C."/>
            <person name="Beiko R.G."/>
            <person name="Rosenstiel P."/>
            <person name="Hippler M."/>
            <person name="Laroche J."/>
        </authorList>
    </citation>
    <scope>NUCLEOTIDE SEQUENCE [LARGE SCALE GENOMIC DNA]</scope>
    <source>
        <strain evidence="1 2">CCMP1005</strain>
    </source>
</reference>
<evidence type="ECO:0000313" key="1">
    <source>
        <dbReference type="EMBL" id="EJK66253.1"/>
    </source>
</evidence>
<keyword evidence="2" id="KW-1185">Reference proteome</keyword>
<sequence length="70" mass="8097">MCKILDSIPTFRRGSLNTHLCEHSTTTSGVVLQERHPRYNHTRTTQHPQSDCLRKWVPSGYSYLDVLKAQ</sequence>
<proteinExistence type="predicted"/>
<name>K0SJ71_THAOC</name>
<organism evidence="1 2">
    <name type="scientific">Thalassiosira oceanica</name>
    <name type="common">Marine diatom</name>
    <dbReference type="NCBI Taxonomy" id="159749"/>
    <lineage>
        <taxon>Eukaryota</taxon>
        <taxon>Sar</taxon>
        <taxon>Stramenopiles</taxon>
        <taxon>Ochrophyta</taxon>
        <taxon>Bacillariophyta</taxon>
        <taxon>Coscinodiscophyceae</taxon>
        <taxon>Thalassiosirophycidae</taxon>
        <taxon>Thalassiosirales</taxon>
        <taxon>Thalassiosiraceae</taxon>
        <taxon>Thalassiosira</taxon>
    </lineage>
</organism>
<evidence type="ECO:0000313" key="2">
    <source>
        <dbReference type="Proteomes" id="UP000266841"/>
    </source>
</evidence>
<dbReference type="EMBL" id="AGNL01015147">
    <property type="protein sequence ID" value="EJK66253.1"/>
    <property type="molecule type" value="Genomic_DNA"/>
</dbReference>
<dbReference type="AlphaFoldDB" id="K0SJ71"/>
<accession>K0SJ71</accession>